<dbReference type="EMBL" id="JBBPBM010000090">
    <property type="protein sequence ID" value="KAK8509704.1"/>
    <property type="molecule type" value="Genomic_DNA"/>
</dbReference>
<sequence length="74" mass="8283">MLSRKASHGGVNAWSGASLLHWTRKANVWISYAWLGFISSQQNVSTLLLASYFPLAERTHDYDPCGVAYRQILA</sequence>
<comment type="caution">
    <text evidence="1">The sequence shown here is derived from an EMBL/GenBank/DDBJ whole genome shotgun (WGS) entry which is preliminary data.</text>
</comment>
<organism evidence="1 2">
    <name type="scientific">Hibiscus sabdariffa</name>
    <name type="common">roselle</name>
    <dbReference type="NCBI Taxonomy" id="183260"/>
    <lineage>
        <taxon>Eukaryota</taxon>
        <taxon>Viridiplantae</taxon>
        <taxon>Streptophyta</taxon>
        <taxon>Embryophyta</taxon>
        <taxon>Tracheophyta</taxon>
        <taxon>Spermatophyta</taxon>
        <taxon>Magnoliopsida</taxon>
        <taxon>eudicotyledons</taxon>
        <taxon>Gunneridae</taxon>
        <taxon>Pentapetalae</taxon>
        <taxon>rosids</taxon>
        <taxon>malvids</taxon>
        <taxon>Malvales</taxon>
        <taxon>Malvaceae</taxon>
        <taxon>Malvoideae</taxon>
        <taxon>Hibiscus</taxon>
    </lineage>
</organism>
<name>A0ABR2BRC2_9ROSI</name>
<evidence type="ECO:0000313" key="2">
    <source>
        <dbReference type="Proteomes" id="UP001472677"/>
    </source>
</evidence>
<gene>
    <name evidence="1" type="ORF">V6N12_001783</name>
</gene>
<accession>A0ABR2BRC2</accession>
<keyword evidence="2" id="KW-1185">Reference proteome</keyword>
<evidence type="ECO:0000313" key="1">
    <source>
        <dbReference type="EMBL" id="KAK8509704.1"/>
    </source>
</evidence>
<dbReference type="Proteomes" id="UP001472677">
    <property type="component" value="Unassembled WGS sequence"/>
</dbReference>
<protein>
    <submittedName>
        <fullName evidence="1">Uncharacterized protein</fullName>
    </submittedName>
</protein>
<reference evidence="1 2" key="1">
    <citation type="journal article" date="2024" name="G3 (Bethesda)">
        <title>Genome assembly of Hibiscus sabdariffa L. provides insights into metabolisms of medicinal natural products.</title>
        <authorList>
            <person name="Kim T."/>
        </authorList>
    </citation>
    <scope>NUCLEOTIDE SEQUENCE [LARGE SCALE GENOMIC DNA]</scope>
    <source>
        <strain evidence="1">TK-2024</strain>
        <tissue evidence="1">Old leaves</tissue>
    </source>
</reference>
<proteinExistence type="predicted"/>